<reference evidence="1" key="1">
    <citation type="journal article" date="2017" name="Nature">
        <title>The sunflower genome provides insights into oil metabolism, flowering and Asterid evolution.</title>
        <authorList>
            <person name="Badouin H."/>
            <person name="Gouzy J."/>
            <person name="Grassa C.J."/>
            <person name="Murat F."/>
            <person name="Staton S.E."/>
            <person name="Cottret L."/>
            <person name="Lelandais-Briere C."/>
            <person name="Owens G.L."/>
            <person name="Carrere S."/>
            <person name="Mayjonade B."/>
            <person name="Legrand L."/>
            <person name="Gill N."/>
            <person name="Kane N.C."/>
            <person name="Bowers J.E."/>
            <person name="Hubner S."/>
            <person name="Bellec A."/>
            <person name="Berard A."/>
            <person name="Berges H."/>
            <person name="Blanchet N."/>
            <person name="Boniface M.C."/>
            <person name="Brunel D."/>
            <person name="Catrice O."/>
            <person name="Chaidir N."/>
            <person name="Claudel C."/>
            <person name="Donnadieu C."/>
            <person name="Faraut T."/>
            <person name="Fievet G."/>
            <person name="Helmstetter N."/>
            <person name="King M."/>
            <person name="Knapp S.J."/>
            <person name="Lai Z."/>
            <person name="Le Paslier M.C."/>
            <person name="Lippi Y."/>
            <person name="Lorenzon L."/>
            <person name="Mandel J.R."/>
            <person name="Marage G."/>
            <person name="Marchand G."/>
            <person name="Marquand E."/>
            <person name="Bret-Mestries E."/>
            <person name="Morien E."/>
            <person name="Nambeesan S."/>
            <person name="Nguyen T."/>
            <person name="Pegot-Espagnet P."/>
            <person name="Pouilly N."/>
            <person name="Raftis F."/>
            <person name="Sallet E."/>
            <person name="Schiex T."/>
            <person name="Thomas J."/>
            <person name="Vandecasteele C."/>
            <person name="Vares D."/>
            <person name="Vear F."/>
            <person name="Vautrin S."/>
            <person name="Crespi M."/>
            <person name="Mangin B."/>
            <person name="Burke J.M."/>
            <person name="Salse J."/>
            <person name="Munos S."/>
            <person name="Vincourt P."/>
            <person name="Rieseberg L.H."/>
            <person name="Langlade N.B."/>
        </authorList>
    </citation>
    <scope>NUCLEOTIDE SEQUENCE</scope>
    <source>
        <tissue evidence="1">Leaves</tissue>
    </source>
</reference>
<proteinExistence type="predicted"/>
<sequence length="56" mass="6570">MKLYCFDCNLNLQHDDSALVDCYCCCNIYLRQTACDASPALRYRYGYYWCAHGLDL</sequence>
<name>A0A9K3IKB3_HELAN</name>
<dbReference type="EMBL" id="MNCJ02000322">
    <property type="protein sequence ID" value="KAF5798549.1"/>
    <property type="molecule type" value="Genomic_DNA"/>
</dbReference>
<dbReference type="Gramene" id="mRNA:HanXRQr2_Chr07g0294231">
    <property type="protein sequence ID" value="CDS:HanXRQr2_Chr07g0294231.1"/>
    <property type="gene ID" value="HanXRQr2_Chr07g0294231"/>
</dbReference>
<accession>A0A9K3IKB3</accession>
<comment type="caution">
    <text evidence="1">The sequence shown here is derived from an EMBL/GenBank/DDBJ whole genome shotgun (WGS) entry which is preliminary data.</text>
</comment>
<reference evidence="1" key="2">
    <citation type="submission" date="2020-06" db="EMBL/GenBank/DDBJ databases">
        <title>Helianthus annuus Genome sequencing and assembly Release 2.</title>
        <authorList>
            <person name="Gouzy J."/>
            <person name="Langlade N."/>
            <person name="Munos S."/>
        </authorList>
    </citation>
    <scope>NUCLEOTIDE SEQUENCE</scope>
    <source>
        <tissue evidence="1">Leaves</tissue>
    </source>
</reference>
<keyword evidence="2" id="KW-1185">Reference proteome</keyword>
<dbReference type="Proteomes" id="UP000215914">
    <property type="component" value="Unassembled WGS sequence"/>
</dbReference>
<evidence type="ECO:0000313" key="1">
    <source>
        <dbReference type="EMBL" id="KAF5798549.1"/>
    </source>
</evidence>
<organism evidence="1 2">
    <name type="scientific">Helianthus annuus</name>
    <name type="common">Common sunflower</name>
    <dbReference type="NCBI Taxonomy" id="4232"/>
    <lineage>
        <taxon>Eukaryota</taxon>
        <taxon>Viridiplantae</taxon>
        <taxon>Streptophyta</taxon>
        <taxon>Embryophyta</taxon>
        <taxon>Tracheophyta</taxon>
        <taxon>Spermatophyta</taxon>
        <taxon>Magnoliopsida</taxon>
        <taxon>eudicotyledons</taxon>
        <taxon>Gunneridae</taxon>
        <taxon>Pentapetalae</taxon>
        <taxon>asterids</taxon>
        <taxon>campanulids</taxon>
        <taxon>Asterales</taxon>
        <taxon>Asteraceae</taxon>
        <taxon>Asteroideae</taxon>
        <taxon>Heliantheae alliance</taxon>
        <taxon>Heliantheae</taxon>
        <taxon>Helianthus</taxon>
    </lineage>
</organism>
<evidence type="ECO:0000313" key="2">
    <source>
        <dbReference type="Proteomes" id="UP000215914"/>
    </source>
</evidence>
<gene>
    <name evidence="1" type="ORF">HanXRQr2_Chr07g0294231</name>
</gene>
<protein>
    <submittedName>
        <fullName evidence="1">Uncharacterized protein</fullName>
    </submittedName>
</protein>
<dbReference type="AlphaFoldDB" id="A0A9K3IKB3"/>